<sequence>MCCVLQAGGAERVFPSSCSPTSKRLQLLQLKDSRTLQDEDGSSPATAHDLPLESLWAAGLDDGMGFPRRCSYANQRSANAVNANGAAGSSDTGWRERRACRTLGRCSTSRPDRYDNSPRDEIWTLSRELGSSRYDYSGWSRNCARFGARGSSTSGFGSSSTETRNGGSFSRNKSLQAIVTCQPRSQRHHRRNGYPSPDSPPPLPPPMVSTIATRNRPPQARRSFSTSLVAELALVTAARHESQRSLDSPEYLVSDIHGSSWES</sequence>
<reference evidence="1" key="1">
    <citation type="submission" date="2023-04" db="EMBL/GenBank/DDBJ databases">
        <title>A chromosome-level genome assembly of the parasitoid wasp Eretmocerus hayati.</title>
        <authorList>
            <person name="Zhong Y."/>
            <person name="Liu S."/>
            <person name="Liu Y."/>
        </authorList>
    </citation>
    <scope>NUCLEOTIDE SEQUENCE</scope>
    <source>
        <strain evidence="1">ZJU_SS_LIU_2023</strain>
    </source>
</reference>
<name>A0ACC2NRU7_9HYME</name>
<gene>
    <name evidence="1" type="ORF">QAD02_004218</name>
</gene>
<dbReference type="Proteomes" id="UP001239111">
    <property type="component" value="Chromosome 3"/>
</dbReference>
<proteinExistence type="predicted"/>
<dbReference type="EMBL" id="CM056743">
    <property type="protein sequence ID" value="KAJ8672957.1"/>
    <property type="molecule type" value="Genomic_DNA"/>
</dbReference>
<keyword evidence="2" id="KW-1185">Reference proteome</keyword>
<evidence type="ECO:0000313" key="1">
    <source>
        <dbReference type="EMBL" id="KAJ8672957.1"/>
    </source>
</evidence>
<comment type="caution">
    <text evidence="1">The sequence shown here is derived from an EMBL/GenBank/DDBJ whole genome shotgun (WGS) entry which is preliminary data.</text>
</comment>
<protein>
    <submittedName>
        <fullName evidence="1">Uncharacterized protein</fullName>
    </submittedName>
</protein>
<organism evidence="1 2">
    <name type="scientific">Eretmocerus hayati</name>
    <dbReference type="NCBI Taxonomy" id="131215"/>
    <lineage>
        <taxon>Eukaryota</taxon>
        <taxon>Metazoa</taxon>
        <taxon>Ecdysozoa</taxon>
        <taxon>Arthropoda</taxon>
        <taxon>Hexapoda</taxon>
        <taxon>Insecta</taxon>
        <taxon>Pterygota</taxon>
        <taxon>Neoptera</taxon>
        <taxon>Endopterygota</taxon>
        <taxon>Hymenoptera</taxon>
        <taxon>Apocrita</taxon>
        <taxon>Proctotrupomorpha</taxon>
        <taxon>Chalcidoidea</taxon>
        <taxon>Aphelinidae</taxon>
        <taxon>Aphelininae</taxon>
        <taxon>Eretmocerus</taxon>
    </lineage>
</organism>
<accession>A0ACC2NRU7</accession>
<evidence type="ECO:0000313" key="2">
    <source>
        <dbReference type="Proteomes" id="UP001239111"/>
    </source>
</evidence>